<dbReference type="Proteomes" id="UP000229834">
    <property type="component" value="Unassembled WGS sequence"/>
</dbReference>
<name>A0A2H0K9A9_9BACT</name>
<feature type="transmembrane region" description="Helical" evidence="2">
    <location>
        <begin position="6"/>
        <end position="30"/>
    </location>
</feature>
<accession>A0A2H0K9A9</accession>
<evidence type="ECO:0000313" key="3">
    <source>
        <dbReference type="EMBL" id="PIQ66954.1"/>
    </source>
</evidence>
<comment type="caution">
    <text evidence="3">The sequence shown here is derived from an EMBL/GenBank/DDBJ whole genome shotgun (WGS) entry which is preliminary data.</text>
</comment>
<feature type="region of interest" description="Disordered" evidence="1">
    <location>
        <begin position="40"/>
        <end position="77"/>
    </location>
</feature>
<proteinExistence type="predicted"/>
<evidence type="ECO:0000313" key="4">
    <source>
        <dbReference type="Proteomes" id="UP000229834"/>
    </source>
</evidence>
<keyword evidence="2" id="KW-1133">Transmembrane helix</keyword>
<reference evidence="3 4" key="1">
    <citation type="submission" date="2017-09" db="EMBL/GenBank/DDBJ databases">
        <title>Depth-based differentiation of microbial function through sediment-hosted aquifers and enrichment of novel symbionts in the deep terrestrial subsurface.</title>
        <authorList>
            <person name="Probst A.J."/>
            <person name="Ladd B."/>
            <person name="Jarett J.K."/>
            <person name="Geller-Mcgrath D.E."/>
            <person name="Sieber C.M."/>
            <person name="Emerson J.B."/>
            <person name="Anantharaman K."/>
            <person name="Thomas B.C."/>
            <person name="Malmstrom R."/>
            <person name="Stieglmeier M."/>
            <person name="Klingl A."/>
            <person name="Woyke T."/>
            <person name="Ryan C.M."/>
            <person name="Banfield J.F."/>
        </authorList>
    </citation>
    <scope>NUCLEOTIDE SEQUENCE [LARGE SCALE GENOMIC DNA]</scope>
    <source>
        <strain evidence="3">CG11_big_fil_rev_8_21_14_0_20_40_24</strain>
    </source>
</reference>
<protein>
    <recommendedName>
        <fullName evidence="5">PsbP C-terminal domain-containing protein</fullName>
    </recommendedName>
</protein>
<feature type="compositionally biased region" description="Low complexity" evidence="1">
    <location>
        <begin position="50"/>
        <end position="68"/>
    </location>
</feature>
<dbReference type="AlphaFoldDB" id="A0A2H0K9A9"/>
<gene>
    <name evidence="3" type="ORF">COV95_01345</name>
</gene>
<evidence type="ECO:0000256" key="1">
    <source>
        <dbReference type="SAM" id="MobiDB-lite"/>
    </source>
</evidence>
<keyword evidence="2" id="KW-0812">Transmembrane</keyword>
<dbReference type="EMBL" id="PCVC01000042">
    <property type="protein sequence ID" value="PIQ66954.1"/>
    <property type="molecule type" value="Genomic_DNA"/>
</dbReference>
<sequence length="223" mass="24904">MRYQKGFVPLFVILLIVLGIGVTGGGYVIYKDKQQQKKFQADLRNSQSNTETTQGQTITTQPTAPTPQKAESPKTVTTTWETYKNQEFGFEIKYPSDLRVDPKVSTDLMLLGMKSNLVKDFVFSLIINRHPSSELTSETLKQTCDKYRQAEENEGKLLECKNVTINGVEYIRVVQELKLSGGRGVTISGQSRSMFLIAAIIIPPAQIGEFSNILEGVLSTIKF</sequence>
<organism evidence="3 4">
    <name type="scientific">Candidatus Zambryskibacteria bacterium CG11_big_fil_rev_8_21_14_0_20_40_24</name>
    <dbReference type="NCBI Taxonomy" id="1975116"/>
    <lineage>
        <taxon>Bacteria</taxon>
        <taxon>Candidatus Zambryskiibacteriota</taxon>
    </lineage>
</organism>
<evidence type="ECO:0008006" key="5">
    <source>
        <dbReference type="Google" id="ProtNLM"/>
    </source>
</evidence>
<evidence type="ECO:0000256" key="2">
    <source>
        <dbReference type="SAM" id="Phobius"/>
    </source>
</evidence>
<keyword evidence="2" id="KW-0472">Membrane</keyword>